<dbReference type="Pfam" id="PF04073">
    <property type="entry name" value="tRNA_edit"/>
    <property type="match status" value="1"/>
</dbReference>
<evidence type="ECO:0000256" key="5">
    <source>
        <dbReference type="ARBA" id="ARBA00022741"/>
    </source>
</evidence>
<dbReference type="NCBIfam" id="NF006625">
    <property type="entry name" value="PRK09194.1"/>
    <property type="match status" value="1"/>
</dbReference>
<name>A0ABS8D7B8_9NEIS</name>
<dbReference type="InterPro" id="IPR002314">
    <property type="entry name" value="aa-tRNA-synt_IIb"/>
</dbReference>
<keyword evidence="4 10" id="KW-0436">Ligase</keyword>
<dbReference type="EC" id="6.1.1.15" evidence="10"/>
<evidence type="ECO:0000256" key="1">
    <source>
        <dbReference type="ARBA" id="ARBA00004496"/>
    </source>
</evidence>
<dbReference type="HAMAP" id="MF_01569">
    <property type="entry name" value="Pro_tRNA_synth_type1"/>
    <property type="match status" value="1"/>
</dbReference>
<reference evidence="12" key="1">
    <citation type="submission" date="2021-10" db="EMBL/GenBank/DDBJ databases">
        <title>The complete genome sequence of Leeia sp. TBRC 13508.</title>
        <authorList>
            <person name="Charoenyingcharoen P."/>
            <person name="Yukphan P."/>
        </authorList>
    </citation>
    <scope>NUCLEOTIDE SEQUENCE</scope>
    <source>
        <strain evidence="12">TBRC 13508</strain>
    </source>
</reference>
<dbReference type="EMBL" id="JAJBZT010000005">
    <property type="protein sequence ID" value="MCB6184088.1"/>
    <property type="molecule type" value="Genomic_DNA"/>
</dbReference>
<keyword evidence="8 10" id="KW-0030">Aminoacyl-tRNA synthetase</keyword>
<keyword evidence="3 10" id="KW-0963">Cytoplasm</keyword>
<dbReference type="RefSeq" id="WP_227180878.1">
    <property type="nucleotide sequence ID" value="NZ_JAJBZT010000005.1"/>
</dbReference>
<comment type="domain">
    <text evidence="10">Consists of three domains: the N-terminal catalytic domain, the editing domain and the C-terminal anticodon-binding domain.</text>
</comment>
<dbReference type="Pfam" id="PF00587">
    <property type="entry name" value="tRNA-synt_2b"/>
    <property type="match status" value="1"/>
</dbReference>
<evidence type="ECO:0000259" key="11">
    <source>
        <dbReference type="PROSITE" id="PS50862"/>
    </source>
</evidence>
<dbReference type="InterPro" id="IPR023717">
    <property type="entry name" value="Pro-tRNA-Synthase_IIa_type1"/>
</dbReference>
<dbReference type="InterPro" id="IPR002316">
    <property type="entry name" value="Pro-tRNA-ligase_IIa"/>
</dbReference>
<dbReference type="CDD" id="cd04334">
    <property type="entry name" value="ProRS-INS"/>
    <property type="match status" value="1"/>
</dbReference>
<dbReference type="PANTHER" id="PTHR42753:SF2">
    <property type="entry name" value="PROLINE--TRNA LIGASE"/>
    <property type="match status" value="1"/>
</dbReference>
<dbReference type="Proteomes" id="UP001165395">
    <property type="component" value="Unassembled WGS sequence"/>
</dbReference>
<dbReference type="InterPro" id="IPR004500">
    <property type="entry name" value="Pro-tRNA-synth_IIa_bac-type"/>
</dbReference>
<dbReference type="InterPro" id="IPR036621">
    <property type="entry name" value="Anticodon-bd_dom_sf"/>
</dbReference>
<dbReference type="InterPro" id="IPR045864">
    <property type="entry name" value="aa-tRNA-synth_II/BPL/LPL"/>
</dbReference>
<dbReference type="InterPro" id="IPR036754">
    <property type="entry name" value="YbaK/aa-tRNA-synt-asso_dom_sf"/>
</dbReference>
<comment type="function">
    <text evidence="10">Catalyzes the attachment of proline to tRNA(Pro) in a two-step reaction: proline is first activated by ATP to form Pro-AMP and then transferred to the acceptor end of tRNA(Pro). As ProRS can inadvertently accommodate and process non-cognate amino acids such as alanine and cysteine, to avoid such errors it has two additional distinct editing activities against alanine. One activity is designated as 'pretransfer' editing and involves the tRNA(Pro)-independent hydrolysis of activated Ala-AMP. The other activity is designated 'posttransfer' editing and involves deacylation of mischarged Ala-tRNA(Pro). The misacylated Cys-tRNA(Pro) is not edited by ProRS.</text>
</comment>
<comment type="catalytic activity">
    <reaction evidence="9 10">
        <text>tRNA(Pro) + L-proline + ATP = L-prolyl-tRNA(Pro) + AMP + diphosphate</text>
        <dbReference type="Rhea" id="RHEA:14305"/>
        <dbReference type="Rhea" id="RHEA-COMP:9700"/>
        <dbReference type="Rhea" id="RHEA-COMP:9702"/>
        <dbReference type="ChEBI" id="CHEBI:30616"/>
        <dbReference type="ChEBI" id="CHEBI:33019"/>
        <dbReference type="ChEBI" id="CHEBI:60039"/>
        <dbReference type="ChEBI" id="CHEBI:78442"/>
        <dbReference type="ChEBI" id="CHEBI:78532"/>
        <dbReference type="ChEBI" id="CHEBI:456215"/>
        <dbReference type="EC" id="6.1.1.15"/>
    </reaction>
</comment>
<accession>A0ABS8D7B8</accession>
<evidence type="ECO:0000313" key="12">
    <source>
        <dbReference type="EMBL" id="MCB6184088.1"/>
    </source>
</evidence>
<dbReference type="NCBIfam" id="TIGR00409">
    <property type="entry name" value="proS_fam_II"/>
    <property type="match status" value="1"/>
</dbReference>
<evidence type="ECO:0000256" key="4">
    <source>
        <dbReference type="ARBA" id="ARBA00022598"/>
    </source>
</evidence>
<comment type="similarity">
    <text evidence="10">Belongs to the class-II aminoacyl-tRNA synthetase family. ProS type 1 subfamily.</text>
</comment>
<dbReference type="Gene3D" id="3.40.50.800">
    <property type="entry name" value="Anticodon-binding domain"/>
    <property type="match status" value="1"/>
</dbReference>
<comment type="subcellular location">
    <subcellularLocation>
        <location evidence="1 10">Cytoplasm</location>
    </subcellularLocation>
</comment>
<keyword evidence="6 10" id="KW-0067">ATP-binding</keyword>
<evidence type="ECO:0000256" key="8">
    <source>
        <dbReference type="ARBA" id="ARBA00023146"/>
    </source>
</evidence>
<dbReference type="Gene3D" id="3.90.960.10">
    <property type="entry name" value="YbaK/aminoacyl-tRNA synthetase-associated domain"/>
    <property type="match status" value="1"/>
</dbReference>
<dbReference type="PRINTS" id="PR01046">
    <property type="entry name" value="TRNASYNTHPRO"/>
</dbReference>
<dbReference type="InterPro" id="IPR006195">
    <property type="entry name" value="aa-tRNA-synth_II"/>
</dbReference>
<comment type="caution">
    <text evidence="12">The sequence shown here is derived from an EMBL/GenBank/DDBJ whole genome shotgun (WGS) entry which is preliminary data.</text>
</comment>
<comment type="subunit">
    <text evidence="2 10">Homodimer.</text>
</comment>
<keyword evidence="13" id="KW-1185">Reference proteome</keyword>
<dbReference type="GO" id="GO:0004827">
    <property type="term" value="F:proline-tRNA ligase activity"/>
    <property type="evidence" value="ECO:0007669"/>
    <property type="project" value="UniProtKB-EC"/>
</dbReference>
<dbReference type="InterPro" id="IPR004154">
    <property type="entry name" value="Anticodon-bd"/>
</dbReference>
<keyword evidence="5 10" id="KW-0547">Nucleotide-binding</keyword>
<dbReference type="PROSITE" id="PS50862">
    <property type="entry name" value="AA_TRNA_LIGASE_II"/>
    <property type="match status" value="1"/>
</dbReference>
<dbReference type="InterPro" id="IPR033730">
    <property type="entry name" value="ProRS_core_prok"/>
</dbReference>
<gene>
    <name evidence="10" type="primary">proS</name>
    <name evidence="12" type="ORF">LIN78_11080</name>
</gene>
<dbReference type="SUPFAM" id="SSF52954">
    <property type="entry name" value="Class II aaRS ABD-related"/>
    <property type="match status" value="1"/>
</dbReference>
<keyword evidence="7 10" id="KW-0648">Protein biosynthesis</keyword>
<evidence type="ECO:0000256" key="2">
    <source>
        <dbReference type="ARBA" id="ARBA00011738"/>
    </source>
</evidence>
<dbReference type="CDD" id="cd00779">
    <property type="entry name" value="ProRS_core_prok"/>
    <property type="match status" value="1"/>
</dbReference>
<evidence type="ECO:0000256" key="6">
    <source>
        <dbReference type="ARBA" id="ARBA00022840"/>
    </source>
</evidence>
<dbReference type="PANTHER" id="PTHR42753">
    <property type="entry name" value="MITOCHONDRIAL RIBOSOME PROTEIN L39/PROLYL-TRNA LIGASE FAMILY MEMBER"/>
    <property type="match status" value="1"/>
</dbReference>
<dbReference type="SUPFAM" id="SSF55826">
    <property type="entry name" value="YbaK/ProRS associated domain"/>
    <property type="match status" value="1"/>
</dbReference>
<dbReference type="InterPro" id="IPR050062">
    <property type="entry name" value="Pro-tRNA_synthetase"/>
</dbReference>
<sequence>MRASQYLITTLKEAPAEAELISHRLMIRAGLIKRLGSGLYTWMPVGLKVLRKVEAVVRDEMAKTAKALELLMPAVQPAELWQESGRWEFYGKELLRLKDRHERDFVIGPTHEEVVTDVVRRDIKSYRQLPVNLYQIQTKFRDEIRPRFGVMRAREFVMKDGYSFHTDFASLEKTYWDYYNAYCNVFTRLGLKFRPVAADTGSIGGTGSHEFQVLADSGEDAIVWCPTSDFAANIELAEAVSPAHARPAAAESMTKVHTPGVKTIAQLADFLKIPVEKTVKAVVVDGVDGKPVLLMVRGDHSLNEIKAEKLPQVKSPLAFSTPESIVEAFGAAPGSLGPVNFPGTVIMDRTVDRMGDFVIGANEDDMHFTGANIGRDIPEPLVADIRNVVEGDQSPDGKGVLEICRGIEVGHIFQLRTKYSEAMQCTYLDADGQSVPMEMGCYGIGISRVVAACIEQNNDDKGIIFPAAMAPFTLAIVPVAADKNPQVAETADSLYQSLLAAGVDVLLDDRAERPGVKFADMELLGIPFRVTVGGKGLEKGIVEFAIRATGEVKELPVGEALALIQSNMAV</sequence>
<dbReference type="PIRSF" id="PIRSF001535">
    <property type="entry name" value="ProRS_1"/>
    <property type="match status" value="1"/>
</dbReference>
<dbReference type="Gene3D" id="3.30.930.10">
    <property type="entry name" value="Bira Bifunctional Protein, Domain 2"/>
    <property type="match status" value="2"/>
</dbReference>
<evidence type="ECO:0000256" key="7">
    <source>
        <dbReference type="ARBA" id="ARBA00022917"/>
    </source>
</evidence>
<dbReference type="CDD" id="cd00861">
    <property type="entry name" value="ProRS_anticodon_short"/>
    <property type="match status" value="1"/>
</dbReference>
<dbReference type="SUPFAM" id="SSF55681">
    <property type="entry name" value="Class II aaRS and biotin synthetases"/>
    <property type="match status" value="1"/>
</dbReference>
<protein>
    <recommendedName>
        <fullName evidence="10">Proline--tRNA ligase</fullName>
        <ecNumber evidence="10">6.1.1.15</ecNumber>
    </recommendedName>
    <alternativeName>
        <fullName evidence="10">Prolyl-tRNA synthetase</fullName>
        <shortName evidence="10">ProRS</shortName>
    </alternativeName>
</protein>
<evidence type="ECO:0000313" key="13">
    <source>
        <dbReference type="Proteomes" id="UP001165395"/>
    </source>
</evidence>
<dbReference type="InterPro" id="IPR044140">
    <property type="entry name" value="ProRS_anticodon_short"/>
</dbReference>
<dbReference type="Pfam" id="PF03129">
    <property type="entry name" value="HGTP_anticodon"/>
    <property type="match status" value="1"/>
</dbReference>
<evidence type="ECO:0000256" key="9">
    <source>
        <dbReference type="ARBA" id="ARBA00047671"/>
    </source>
</evidence>
<organism evidence="12 13">
    <name type="scientific">Leeia speluncae</name>
    <dbReference type="NCBI Taxonomy" id="2884804"/>
    <lineage>
        <taxon>Bacteria</taxon>
        <taxon>Pseudomonadati</taxon>
        <taxon>Pseudomonadota</taxon>
        <taxon>Betaproteobacteria</taxon>
        <taxon>Neisseriales</taxon>
        <taxon>Leeiaceae</taxon>
        <taxon>Leeia</taxon>
    </lineage>
</organism>
<proteinExistence type="inferred from homology"/>
<evidence type="ECO:0000256" key="10">
    <source>
        <dbReference type="HAMAP-Rule" id="MF_01569"/>
    </source>
</evidence>
<evidence type="ECO:0000256" key="3">
    <source>
        <dbReference type="ARBA" id="ARBA00022490"/>
    </source>
</evidence>
<feature type="domain" description="Aminoacyl-transfer RNA synthetases class-II family profile" evidence="11">
    <location>
        <begin position="33"/>
        <end position="466"/>
    </location>
</feature>
<dbReference type="InterPro" id="IPR007214">
    <property type="entry name" value="YbaK/aa-tRNA-synth-assoc-dom"/>
</dbReference>